<dbReference type="Proteomes" id="UP001314229">
    <property type="component" value="Unassembled WGS sequence"/>
</dbReference>
<accession>A0AAV1PZ15</accession>
<evidence type="ECO:0000313" key="3">
    <source>
        <dbReference type="Proteomes" id="UP001314229"/>
    </source>
</evidence>
<gene>
    <name evidence="2" type="ORF">FSCOSCO3_A026627</name>
</gene>
<protein>
    <submittedName>
        <fullName evidence="2">Uncharacterized protein</fullName>
    </submittedName>
</protein>
<dbReference type="EMBL" id="CAWUFR010000348">
    <property type="protein sequence ID" value="CAK6976415.1"/>
    <property type="molecule type" value="Genomic_DNA"/>
</dbReference>
<evidence type="ECO:0000313" key="2">
    <source>
        <dbReference type="EMBL" id="CAK6976415.1"/>
    </source>
</evidence>
<feature type="region of interest" description="Disordered" evidence="1">
    <location>
        <begin position="21"/>
        <end position="75"/>
    </location>
</feature>
<keyword evidence="3" id="KW-1185">Reference proteome</keyword>
<feature type="compositionally biased region" description="Low complexity" evidence="1">
    <location>
        <begin position="61"/>
        <end position="75"/>
    </location>
</feature>
<reference evidence="2 3" key="1">
    <citation type="submission" date="2024-01" db="EMBL/GenBank/DDBJ databases">
        <authorList>
            <person name="Alioto T."/>
            <person name="Alioto T."/>
            <person name="Gomez Garrido J."/>
        </authorList>
    </citation>
    <scope>NUCLEOTIDE SEQUENCE [LARGE SCALE GENOMIC DNA]</scope>
</reference>
<name>A0AAV1PZ15_SCOSC</name>
<dbReference type="AlphaFoldDB" id="A0AAV1PZ15"/>
<evidence type="ECO:0000256" key="1">
    <source>
        <dbReference type="SAM" id="MobiDB-lite"/>
    </source>
</evidence>
<organism evidence="2 3">
    <name type="scientific">Scomber scombrus</name>
    <name type="common">Atlantic mackerel</name>
    <name type="synonym">Scomber vernalis</name>
    <dbReference type="NCBI Taxonomy" id="13677"/>
    <lineage>
        <taxon>Eukaryota</taxon>
        <taxon>Metazoa</taxon>
        <taxon>Chordata</taxon>
        <taxon>Craniata</taxon>
        <taxon>Vertebrata</taxon>
        <taxon>Euteleostomi</taxon>
        <taxon>Actinopterygii</taxon>
        <taxon>Neopterygii</taxon>
        <taxon>Teleostei</taxon>
        <taxon>Neoteleostei</taxon>
        <taxon>Acanthomorphata</taxon>
        <taxon>Pelagiaria</taxon>
        <taxon>Scombriformes</taxon>
        <taxon>Scombridae</taxon>
        <taxon>Scomber</taxon>
    </lineage>
</organism>
<comment type="caution">
    <text evidence="2">The sequence shown here is derived from an EMBL/GenBank/DDBJ whole genome shotgun (WGS) entry which is preliminary data.</text>
</comment>
<proteinExistence type="predicted"/>
<sequence length="75" mass="8048">MSPSASLKPLRTTEQRCIWLKPQDLRPKKRRSGDSSNLSAGVRVGIPSGTGAHPAPDETDSSSTSCQTTGSTWFM</sequence>